<reference evidence="3 4" key="1">
    <citation type="journal article" date="2017" name="Water Res.">
        <title>Comammox in drinking water systems.</title>
        <authorList>
            <person name="Wang Y."/>
            <person name="Ma L."/>
            <person name="Mao Y."/>
            <person name="Jiang X."/>
            <person name="Xia Y."/>
            <person name="Yu K."/>
            <person name="Li B."/>
            <person name="Zhang T."/>
        </authorList>
    </citation>
    <scope>NUCLEOTIDE SEQUENCE [LARGE SCALE GENOMIC DNA]</scope>
    <source>
        <strain evidence="3">SG_bin8</strain>
    </source>
</reference>
<dbReference type="CDD" id="cd04335">
    <property type="entry name" value="PrdX_deacylase"/>
    <property type="match status" value="1"/>
</dbReference>
<proteinExistence type="inferred from homology"/>
<comment type="caution">
    <text evidence="3">The sequence shown here is derived from an EMBL/GenBank/DDBJ whole genome shotgun (WGS) entry which is preliminary data.</text>
</comment>
<comment type="similarity">
    <text evidence="1">Belongs to the PRORSD1 family.</text>
</comment>
<dbReference type="STRING" id="1827387.A4S15_06755"/>
<gene>
    <name evidence="3" type="ORF">A4S15_06755</name>
</gene>
<evidence type="ECO:0000313" key="3">
    <source>
        <dbReference type="EMBL" id="OQW52536.1"/>
    </source>
</evidence>
<accession>A0A1W9HYI7</accession>
<dbReference type="InterPro" id="IPR040285">
    <property type="entry name" value="ProX/PRXD1"/>
</dbReference>
<dbReference type="PANTHER" id="PTHR31423:SF3">
    <property type="entry name" value="PROLYL-TRNA SYNTHETASE ASSOCIATED DOMAIN-CONTAINING PROTEIN 1-RELATED"/>
    <property type="match status" value="1"/>
</dbReference>
<dbReference type="GO" id="GO:0002161">
    <property type="term" value="F:aminoacyl-tRNA deacylase activity"/>
    <property type="evidence" value="ECO:0007669"/>
    <property type="project" value="InterPro"/>
</dbReference>
<keyword evidence="3" id="KW-0238">DNA-binding</keyword>
<feature type="domain" description="YbaK/aminoacyl-tRNA synthetase-associated" evidence="2">
    <location>
        <begin position="29"/>
        <end position="152"/>
    </location>
</feature>
<dbReference type="GO" id="GO:0003677">
    <property type="term" value="F:DNA binding"/>
    <property type="evidence" value="ECO:0007669"/>
    <property type="project" value="UniProtKB-KW"/>
</dbReference>
<dbReference type="EMBL" id="LWDL01000012">
    <property type="protein sequence ID" value="OQW52536.1"/>
    <property type="molecule type" value="Genomic_DNA"/>
</dbReference>
<dbReference type="Proteomes" id="UP000192872">
    <property type="component" value="Unassembled WGS sequence"/>
</dbReference>
<evidence type="ECO:0000256" key="1">
    <source>
        <dbReference type="ARBA" id="ARBA00010201"/>
    </source>
</evidence>
<dbReference type="AlphaFoldDB" id="A0A1W9HYI7"/>
<dbReference type="InterPro" id="IPR007214">
    <property type="entry name" value="YbaK/aa-tRNA-synth-assoc-dom"/>
</dbReference>
<dbReference type="Pfam" id="PF04073">
    <property type="entry name" value="tRNA_edit"/>
    <property type="match status" value="1"/>
</dbReference>
<name>A0A1W9HYI7_9HYPH</name>
<dbReference type="SUPFAM" id="SSF55826">
    <property type="entry name" value="YbaK/ProRS associated domain"/>
    <property type="match status" value="1"/>
</dbReference>
<organism evidence="3 4">
    <name type="scientific">Candidatus Raskinella chloraquaticus</name>
    <dbReference type="NCBI Taxonomy" id="1951219"/>
    <lineage>
        <taxon>Bacteria</taxon>
        <taxon>Pseudomonadati</taxon>
        <taxon>Pseudomonadota</taxon>
        <taxon>Alphaproteobacteria</taxon>
        <taxon>Hyphomicrobiales</taxon>
        <taxon>Phreatobacteraceae</taxon>
        <taxon>Candidatus Raskinella</taxon>
    </lineage>
</organism>
<sequence>MRTRVKSFTPEDLLAELARQGIKTTTVTHPALFTVEDSQRLRGNIPGGHCKNLFLKDEKGALFLLVALEDAVITLNQLHKRVGCKRLSFGKPDLLMAVLGVTPGSVSPFALINDHERRVTVLLDAAMLTHEQLSYHPLTNTMTTTLARVDLMVFLNGLGYQPRTIDLV</sequence>
<dbReference type="Gene3D" id="3.90.960.10">
    <property type="entry name" value="YbaK/aminoacyl-tRNA synthetase-associated domain"/>
    <property type="match status" value="1"/>
</dbReference>
<dbReference type="PANTHER" id="PTHR31423">
    <property type="entry name" value="YBAK DOMAIN-CONTAINING PROTEIN"/>
    <property type="match status" value="1"/>
</dbReference>
<evidence type="ECO:0000313" key="4">
    <source>
        <dbReference type="Proteomes" id="UP000192872"/>
    </source>
</evidence>
<protein>
    <submittedName>
        <fullName evidence="3">DNA-binding protein</fullName>
    </submittedName>
</protein>
<dbReference type="FunFam" id="3.90.960.10:FF:000005">
    <property type="entry name" value="Putative prolyl-tRNA synthetase"/>
    <property type="match status" value="1"/>
</dbReference>
<evidence type="ECO:0000259" key="2">
    <source>
        <dbReference type="Pfam" id="PF04073"/>
    </source>
</evidence>
<dbReference type="InterPro" id="IPR036754">
    <property type="entry name" value="YbaK/aa-tRNA-synt-asso_dom_sf"/>
</dbReference>